<organism evidence="2 3">
    <name type="scientific">Oerskovia merdavium</name>
    <dbReference type="NCBI Taxonomy" id="2762227"/>
    <lineage>
        <taxon>Bacteria</taxon>
        <taxon>Bacillati</taxon>
        <taxon>Actinomycetota</taxon>
        <taxon>Actinomycetes</taxon>
        <taxon>Micrococcales</taxon>
        <taxon>Cellulomonadaceae</taxon>
        <taxon>Oerskovia</taxon>
    </lineage>
</organism>
<keyword evidence="1" id="KW-0812">Transmembrane</keyword>
<sequence>MSEHDDFAAELRALADEAIPVEHVPGTPALALVKRRVRRRTARVALLSAACMALVALAAVALPRVGIATVAPASSTRLAPGIEIPTDPTTSARTGGGLVIDTRMPGWTAGTRLFVVSRLSAQDRAVNAVYEGDDADLRELRAGNAAGTMLLSSDATAASATSPDGDRQVVIGLGVPPEASAGGPPGRNERRLISWDLFPAADGTLVSSVVLPGSLMKDAAGLPLDVISLSKVDGEIPAFGGFFTINAYRNGYGQDGCLGDCPAIFGYETPTSFPNDGPRGVAQAQRLTVESAIEDAAAAADLAGESRPTPREVCVDVREDLDRATGTERTADDRLLQCLLSATDWYAHQAELASSDRSG</sequence>
<accession>A0ABR8TYJ6</accession>
<gene>
    <name evidence="2" type="ORF">H9641_07210</name>
</gene>
<keyword evidence="3" id="KW-1185">Reference proteome</keyword>
<evidence type="ECO:0000313" key="2">
    <source>
        <dbReference type="EMBL" id="MBD7980503.1"/>
    </source>
</evidence>
<keyword evidence="1" id="KW-0472">Membrane</keyword>
<dbReference type="EMBL" id="JACSQF010000006">
    <property type="protein sequence ID" value="MBD7980503.1"/>
    <property type="molecule type" value="Genomic_DNA"/>
</dbReference>
<feature type="transmembrane region" description="Helical" evidence="1">
    <location>
        <begin position="44"/>
        <end position="62"/>
    </location>
</feature>
<comment type="caution">
    <text evidence="2">The sequence shown here is derived from an EMBL/GenBank/DDBJ whole genome shotgun (WGS) entry which is preliminary data.</text>
</comment>
<protein>
    <submittedName>
        <fullName evidence="2">Uncharacterized protein</fullName>
    </submittedName>
</protein>
<dbReference type="RefSeq" id="WP_191802352.1">
    <property type="nucleotide sequence ID" value="NZ_JACSQF010000006.1"/>
</dbReference>
<evidence type="ECO:0000256" key="1">
    <source>
        <dbReference type="SAM" id="Phobius"/>
    </source>
</evidence>
<proteinExistence type="predicted"/>
<keyword evidence="1" id="KW-1133">Transmembrane helix</keyword>
<dbReference type="Proteomes" id="UP000655570">
    <property type="component" value="Unassembled WGS sequence"/>
</dbReference>
<evidence type="ECO:0000313" key="3">
    <source>
        <dbReference type="Proteomes" id="UP000655570"/>
    </source>
</evidence>
<reference evidence="2 3" key="1">
    <citation type="submission" date="2020-08" db="EMBL/GenBank/DDBJ databases">
        <title>A Genomic Blueprint of the Chicken Gut Microbiome.</title>
        <authorList>
            <person name="Gilroy R."/>
            <person name="Ravi A."/>
            <person name="Getino M."/>
            <person name="Pursley I."/>
            <person name="Horton D.L."/>
            <person name="Alikhan N.-F."/>
            <person name="Baker D."/>
            <person name="Gharbi K."/>
            <person name="Hall N."/>
            <person name="Watson M."/>
            <person name="Adriaenssens E.M."/>
            <person name="Foster-Nyarko E."/>
            <person name="Jarju S."/>
            <person name="Secka A."/>
            <person name="Antonio M."/>
            <person name="Oren A."/>
            <person name="Chaudhuri R."/>
            <person name="La Ragione R.M."/>
            <person name="Hildebrand F."/>
            <person name="Pallen M.J."/>
        </authorList>
    </citation>
    <scope>NUCLEOTIDE SEQUENCE [LARGE SCALE GENOMIC DNA]</scope>
    <source>
        <strain evidence="2 3">Sa2CUA9</strain>
    </source>
</reference>
<name>A0ABR8TYJ6_9CELL</name>